<comment type="cofactor">
    <cofactor evidence="1 7">
        <name>pyridoxal 5'-phosphate</name>
        <dbReference type="ChEBI" id="CHEBI:597326"/>
    </cofactor>
</comment>
<dbReference type="NCBIfam" id="TIGR00713">
    <property type="entry name" value="hemL"/>
    <property type="match status" value="1"/>
</dbReference>
<dbReference type="AlphaFoldDB" id="A0A433SG97"/>
<dbReference type="FunFam" id="3.40.640.10:FF:000021">
    <property type="entry name" value="Glutamate-1-semialdehyde 2,1-aminomutase"/>
    <property type="match status" value="1"/>
</dbReference>
<dbReference type="PROSITE" id="PS00600">
    <property type="entry name" value="AA_TRANSFER_CLASS_3"/>
    <property type="match status" value="1"/>
</dbReference>
<gene>
    <name evidence="7 8" type="primary">hemL</name>
    <name evidence="8" type="ORF">CUZ56_00150</name>
</gene>
<dbReference type="PANTHER" id="PTHR43713">
    <property type="entry name" value="GLUTAMATE-1-SEMIALDEHYDE 2,1-AMINOMUTASE"/>
    <property type="match status" value="1"/>
</dbReference>
<evidence type="ECO:0000256" key="5">
    <source>
        <dbReference type="ARBA" id="ARBA00023235"/>
    </source>
</evidence>
<organism evidence="8 9">
    <name type="scientific">Saezia sanguinis</name>
    <dbReference type="NCBI Taxonomy" id="1965230"/>
    <lineage>
        <taxon>Bacteria</taxon>
        <taxon>Pseudomonadati</taxon>
        <taxon>Pseudomonadota</taxon>
        <taxon>Betaproteobacteria</taxon>
        <taxon>Burkholderiales</taxon>
        <taxon>Saeziaceae</taxon>
        <taxon>Saezia</taxon>
    </lineage>
</organism>
<dbReference type="InterPro" id="IPR004639">
    <property type="entry name" value="4pyrrol_synth_GluAld_NH2Trfase"/>
</dbReference>
<evidence type="ECO:0000256" key="6">
    <source>
        <dbReference type="ARBA" id="ARBA00023244"/>
    </source>
</evidence>
<evidence type="ECO:0000313" key="9">
    <source>
        <dbReference type="Proteomes" id="UP000286947"/>
    </source>
</evidence>
<comment type="catalytic activity">
    <reaction evidence="7">
        <text>(S)-4-amino-5-oxopentanoate = 5-aminolevulinate</text>
        <dbReference type="Rhea" id="RHEA:14265"/>
        <dbReference type="ChEBI" id="CHEBI:57501"/>
        <dbReference type="ChEBI" id="CHEBI:356416"/>
        <dbReference type="EC" id="5.4.3.8"/>
    </reaction>
</comment>
<dbReference type="InterPro" id="IPR005814">
    <property type="entry name" value="Aminotrans_3"/>
</dbReference>
<keyword evidence="6 7" id="KW-0627">Porphyrin biosynthesis</keyword>
<comment type="pathway">
    <text evidence="2">Porphyrin-containing compound metabolism; protoporphyrin-IX biosynthesis; 5-aminolevulinate from L-glutamyl-tRNA(Glu): step 2/2.</text>
</comment>
<dbReference type="GO" id="GO:0005737">
    <property type="term" value="C:cytoplasm"/>
    <property type="evidence" value="ECO:0007669"/>
    <property type="project" value="UniProtKB-SubCell"/>
</dbReference>
<dbReference type="UniPathway" id="UPA00251">
    <property type="reaction ID" value="UER00317"/>
</dbReference>
<dbReference type="Proteomes" id="UP000286947">
    <property type="component" value="Unassembled WGS sequence"/>
</dbReference>
<evidence type="ECO:0000256" key="3">
    <source>
        <dbReference type="ARBA" id="ARBA00008981"/>
    </source>
</evidence>
<comment type="caution">
    <text evidence="8">The sequence shown here is derived from an EMBL/GenBank/DDBJ whole genome shotgun (WGS) entry which is preliminary data.</text>
</comment>
<dbReference type="GO" id="GO:0042286">
    <property type="term" value="F:glutamate-1-semialdehyde 2,1-aminomutase activity"/>
    <property type="evidence" value="ECO:0007669"/>
    <property type="project" value="UniProtKB-UniRule"/>
</dbReference>
<dbReference type="EMBL" id="PQSP01000001">
    <property type="protein sequence ID" value="RUS67674.1"/>
    <property type="molecule type" value="Genomic_DNA"/>
</dbReference>
<dbReference type="InterPro" id="IPR015422">
    <property type="entry name" value="PyrdxlP-dep_Trfase_small"/>
</dbReference>
<evidence type="ECO:0000313" key="8">
    <source>
        <dbReference type="EMBL" id="RUS67674.1"/>
    </source>
</evidence>
<dbReference type="InterPro" id="IPR049704">
    <property type="entry name" value="Aminotrans_3_PPA_site"/>
</dbReference>
<dbReference type="PANTHER" id="PTHR43713:SF3">
    <property type="entry name" value="GLUTAMATE-1-SEMIALDEHYDE 2,1-AMINOMUTASE 1, CHLOROPLASTIC-RELATED"/>
    <property type="match status" value="1"/>
</dbReference>
<keyword evidence="9" id="KW-1185">Reference proteome</keyword>
<evidence type="ECO:0000256" key="7">
    <source>
        <dbReference type="HAMAP-Rule" id="MF_00375"/>
    </source>
</evidence>
<dbReference type="GO" id="GO:0008483">
    <property type="term" value="F:transaminase activity"/>
    <property type="evidence" value="ECO:0007669"/>
    <property type="project" value="InterPro"/>
</dbReference>
<dbReference type="GO" id="GO:0006782">
    <property type="term" value="P:protoporphyrinogen IX biosynthetic process"/>
    <property type="evidence" value="ECO:0007669"/>
    <property type="project" value="UniProtKB-UniRule"/>
</dbReference>
<dbReference type="NCBIfam" id="NF000818">
    <property type="entry name" value="PRK00062.1"/>
    <property type="match status" value="1"/>
</dbReference>
<keyword evidence="5 7" id="KW-0413">Isomerase</keyword>
<dbReference type="InterPro" id="IPR015424">
    <property type="entry name" value="PyrdxlP-dep_Trfase"/>
</dbReference>
<feature type="modified residue" description="N6-(pyridoxal phosphate)lysine" evidence="7">
    <location>
        <position position="267"/>
    </location>
</feature>
<proteinExistence type="inferred from homology"/>
<dbReference type="Gene3D" id="3.40.640.10">
    <property type="entry name" value="Type I PLP-dependent aspartate aminotransferase-like (Major domain)"/>
    <property type="match status" value="1"/>
</dbReference>
<dbReference type="HAMAP" id="MF_00375">
    <property type="entry name" value="HemL_aminotrans_3"/>
    <property type="match status" value="1"/>
</dbReference>
<keyword evidence="7" id="KW-0963">Cytoplasm</keyword>
<dbReference type="InterPro" id="IPR015421">
    <property type="entry name" value="PyrdxlP-dep_Trfase_major"/>
</dbReference>
<keyword evidence="4 7" id="KW-0663">Pyridoxal phosphate</keyword>
<comment type="subunit">
    <text evidence="7">Homodimer.</text>
</comment>
<sequence length="430" mass="45135">MMQTTKSQRLYAQAKQLIPGGVNSPVRAFGSVGMEPLFIRKAHGAVIEDVDGNSYLDYVCSWGPMILGHAVPQVVEAVAQVAQNGLSFGAPNALEVEVAQTVVEMTGMEMVRMVNSGTEAVMSALRLARGVTGRNKVIKFEGCYHGHSDSMLVKAGSGALTSGQPSSAGVPVAAVADTLTAQYNDLASVEKIFAQYPGDIAALIVEPVAANMGVVLPQAGFLQGLRSLCDRYGALLIFDEVITGFRLAPGGAQAYFGVTADLVTYGKIIGGGLPVGAYGGRRDLMAQVAPSGKVYQAGTLSGNPVAMAAGLCQLKLLRAGAESIYPAIEKTTAYLAQEMRRIASNAGVAAQVNQVGSLCCAFFTEQPVTSYAGAVSADTQRFAAYFRGMLQRGIYLAPSQFEAMFISTALTPEMVEKTLTAFKDTLAELV</sequence>
<comment type="similarity">
    <text evidence="3 7">Belongs to the class-III pyridoxal-phosphate-dependent aminotransferase family. HemL subfamily.</text>
</comment>
<protein>
    <recommendedName>
        <fullName evidence="7">Glutamate-1-semialdehyde 2,1-aminomutase</fullName>
        <shortName evidence="7">GSA</shortName>
        <ecNumber evidence="7">5.4.3.8</ecNumber>
    </recommendedName>
    <alternativeName>
        <fullName evidence="7">Glutamate-1-semialdehyde aminotransferase</fullName>
        <shortName evidence="7">GSA-AT</shortName>
    </alternativeName>
</protein>
<comment type="subcellular location">
    <subcellularLocation>
        <location evidence="7">Cytoplasm</location>
    </subcellularLocation>
</comment>
<evidence type="ECO:0000256" key="4">
    <source>
        <dbReference type="ARBA" id="ARBA00022898"/>
    </source>
</evidence>
<dbReference type="GO" id="GO:0030170">
    <property type="term" value="F:pyridoxal phosphate binding"/>
    <property type="evidence" value="ECO:0007669"/>
    <property type="project" value="InterPro"/>
</dbReference>
<name>A0A433SG97_9BURK</name>
<dbReference type="Pfam" id="PF00202">
    <property type="entry name" value="Aminotran_3"/>
    <property type="match status" value="1"/>
</dbReference>
<dbReference type="CDD" id="cd00610">
    <property type="entry name" value="OAT_like"/>
    <property type="match status" value="1"/>
</dbReference>
<evidence type="ECO:0000256" key="2">
    <source>
        <dbReference type="ARBA" id="ARBA00004819"/>
    </source>
</evidence>
<dbReference type="EC" id="5.4.3.8" evidence="7"/>
<evidence type="ECO:0000256" key="1">
    <source>
        <dbReference type="ARBA" id="ARBA00001933"/>
    </source>
</evidence>
<reference evidence="8 9" key="1">
    <citation type="submission" date="2018-01" db="EMBL/GenBank/DDBJ databases">
        <title>Saezia sanguinis gen. nov., sp. nov., in the order Burkholderiales isolated from human blood.</title>
        <authorList>
            <person name="Medina-Pascual M.J."/>
            <person name="Valdezate S."/>
            <person name="Monzon S."/>
            <person name="Cuesta I."/>
            <person name="Carrasco G."/>
            <person name="Villalon P."/>
            <person name="Saez-Nieto J.A."/>
        </authorList>
    </citation>
    <scope>NUCLEOTIDE SEQUENCE [LARGE SCALE GENOMIC DNA]</scope>
    <source>
        <strain evidence="8 9">CNM695-12</strain>
    </source>
</reference>
<dbReference type="RefSeq" id="WP_239441920.1">
    <property type="nucleotide sequence ID" value="NZ_PQSP01000001.1"/>
</dbReference>
<dbReference type="Gene3D" id="3.90.1150.10">
    <property type="entry name" value="Aspartate Aminotransferase, domain 1"/>
    <property type="match status" value="1"/>
</dbReference>
<accession>A0A433SG97</accession>
<dbReference type="SUPFAM" id="SSF53383">
    <property type="entry name" value="PLP-dependent transferases"/>
    <property type="match status" value="1"/>
</dbReference>